<evidence type="ECO:0000313" key="11">
    <source>
        <dbReference type="EMBL" id="GMH24360.1"/>
    </source>
</evidence>
<proteinExistence type="inferred from homology"/>
<comment type="caution">
    <text evidence="11">The sequence shown here is derived from an EMBL/GenBank/DDBJ whole genome shotgun (WGS) entry which is preliminary data.</text>
</comment>
<dbReference type="PANTHER" id="PTHR22298">
    <property type="entry name" value="ENDO-1,4-BETA-GLUCANASE"/>
    <property type="match status" value="1"/>
</dbReference>
<reference evidence="11" key="1">
    <citation type="submission" date="2023-05" db="EMBL/GenBank/DDBJ databases">
        <title>Nepenthes gracilis genome sequencing.</title>
        <authorList>
            <person name="Fukushima K."/>
        </authorList>
    </citation>
    <scope>NUCLEOTIDE SEQUENCE</scope>
    <source>
        <strain evidence="11">SING2019-196</strain>
    </source>
</reference>
<dbReference type="InterPro" id="IPR001701">
    <property type="entry name" value="Glyco_hydro_9"/>
</dbReference>
<dbReference type="Proteomes" id="UP001279734">
    <property type="component" value="Unassembled WGS sequence"/>
</dbReference>
<evidence type="ECO:0000259" key="10">
    <source>
        <dbReference type="Pfam" id="PF00759"/>
    </source>
</evidence>
<evidence type="ECO:0000256" key="8">
    <source>
        <dbReference type="PROSITE-ProRule" id="PRU10059"/>
    </source>
</evidence>
<name>A0AAD3Y1U0_NEPGR</name>
<accession>A0AAD3Y1U0</accession>
<evidence type="ECO:0000256" key="2">
    <source>
        <dbReference type="ARBA" id="ARBA00007072"/>
    </source>
</evidence>
<feature type="active site" evidence="8">
    <location>
        <position position="335"/>
    </location>
</feature>
<dbReference type="EC" id="3.2.1.4" evidence="9"/>
<evidence type="ECO:0000313" key="12">
    <source>
        <dbReference type="Proteomes" id="UP001279734"/>
    </source>
</evidence>
<comment type="catalytic activity">
    <reaction evidence="1 9">
        <text>Endohydrolysis of (1-&gt;4)-beta-D-glucosidic linkages in cellulose, lichenin and cereal beta-D-glucans.</text>
        <dbReference type="EC" id="3.2.1.4"/>
    </reaction>
</comment>
<evidence type="ECO:0000256" key="4">
    <source>
        <dbReference type="ARBA" id="ARBA00023001"/>
    </source>
</evidence>
<dbReference type="AlphaFoldDB" id="A0AAD3Y1U0"/>
<organism evidence="11 12">
    <name type="scientific">Nepenthes gracilis</name>
    <name type="common">Slender pitcher plant</name>
    <dbReference type="NCBI Taxonomy" id="150966"/>
    <lineage>
        <taxon>Eukaryota</taxon>
        <taxon>Viridiplantae</taxon>
        <taxon>Streptophyta</taxon>
        <taxon>Embryophyta</taxon>
        <taxon>Tracheophyta</taxon>
        <taxon>Spermatophyta</taxon>
        <taxon>Magnoliopsida</taxon>
        <taxon>eudicotyledons</taxon>
        <taxon>Gunneridae</taxon>
        <taxon>Pentapetalae</taxon>
        <taxon>Caryophyllales</taxon>
        <taxon>Nepenthaceae</taxon>
        <taxon>Nepenthes</taxon>
    </lineage>
</organism>
<dbReference type="InterPro" id="IPR018221">
    <property type="entry name" value="Glyco_hydro_9_His_AS"/>
</dbReference>
<evidence type="ECO:0000256" key="5">
    <source>
        <dbReference type="ARBA" id="ARBA00023277"/>
    </source>
</evidence>
<dbReference type="Pfam" id="PF00759">
    <property type="entry name" value="Glyco_hydro_9"/>
    <property type="match status" value="1"/>
</dbReference>
<dbReference type="EMBL" id="BSYO01000027">
    <property type="protein sequence ID" value="GMH24360.1"/>
    <property type="molecule type" value="Genomic_DNA"/>
</dbReference>
<feature type="domain" description="Glycoside hydrolase family 9" evidence="10">
    <location>
        <begin position="95"/>
        <end position="405"/>
    </location>
</feature>
<gene>
    <name evidence="11" type="ORF">Nepgr_026203</name>
</gene>
<dbReference type="GO" id="GO:0030245">
    <property type="term" value="P:cellulose catabolic process"/>
    <property type="evidence" value="ECO:0007669"/>
    <property type="project" value="UniProtKB-KW"/>
</dbReference>
<evidence type="ECO:0000256" key="7">
    <source>
        <dbReference type="ARBA" id="ARBA00023326"/>
    </source>
</evidence>
<comment type="similarity">
    <text evidence="2 8 9">Belongs to the glycosyl hydrolase 9 (cellulase E) family.</text>
</comment>
<keyword evidence="7 8" id="KW-0624">Polysaccharide degradation</keyword>
<evidence type="ECO:0000256" key="9">
    <source>
        <dbReference type="RuleBase" id="RU361166"/>
    </source>
</evidence>
<sequence>MVHPALFIKAMEGIIRCGGHHLALVVSIFSFFLPVCKSLNYGEALHKSLLYFATQRSGPTGGGWSHGSLLLATAGGHDNITASLQSRPNQTRVRCGGGTSAAMAAASIVFRTTNPSYSSMLLEHAEQLFEFGDEYRGKYDDSIEEVRGYYPSSSGYNDELLWASLWLYKATKRDYYLSFALRNALSFGGIAWPVNEFSWDIKYAGLQIIASMLLTEEMHKKQEKILKEYQSRGEHYLCGCLNLNKVDNVKRTRGGLLYTRQWNNMQYVSNAAFLLTVYSELLQATNQKLHCHRGKMGPEEILSFAKSQIDYILGDNPMAISYLVGFGPTYPQRVHHRGSSLPSYTKSREFIGCMQGYSYWRDPNPNVLVGALVGGPDLNDEFRDERSNYMQTEACKYNTAPLVGVFAKLHSLENDS</sequence>
<dbReference type="SUPFAM" id="SSF48208">
    <property type="entry name" value="Six-hairpin glycosidases"/>
    <property type="match status" value="1"/>
</dbReference>
<keyword evidence="5 8" id="KW-0119">Carbohydrate metabolism</keyword>
<keyword evidence="6 8" id="KW-0326">Glycosidase</keyword>
<keyword evidence="3 8" id="KW-0378">Hydrolase</keyword>
<dbReference type="GO" id="GO:0008810">
    <property type="term" value="F:cellulase activity"/>
    <property type="evidence" value="ECO:0007669"/>
    <property type="project" value="UniProtKB-EC"/>
</dbReference>
<keyword evidence="4 9" id="KW-0136">Cellulose degradation</keyword>
<evidence type="ECO:0000256" key="3">
    <source>
        <dbReference type="ARBA" id="ARBA00022801"/>
    </source>
</evidence>
<evidence type="ECO:0000256" key="6">
    <source>
        <dbReference type="ARBA" id="ARBA00023295"/>
    </source>
</evidence>
<evidence type="ECO:0000256" key="1">
    <source>
        <dbReference type="ARBA" id="ARBA00000966"/>
    </source>
</evidence>
<dbReference type="InterPro" id="IPR012341">
    <property type="entry name" value="6hp_glycosidase-like_sf"/>
</dbReference>
<protein>
    <recommendedName>
        <fullName evidence="9">Endoglucanase</fullName>
        <ecNumber evidence="9">3.2.1.4</ecNumber>
    </recommendedName>
</protein>
<dbReference type="Gene3D" id="1.50.10.10">
    <property type="match status" value="1"/>
</dbReference>
<dbReference type="PROSITE" id="PS00592">
    <property type="entry name" value="GH9_2"/>
    <property type="match status" value="1"/>
</dbReference>
<keyword evidence="12" id="KW-1185">Reference proteome</keyword>
<dbReference type="InterPro" id="IPR008928">
    <property type="entry name" value="6-hairpin_glycosidase_sf"/>
</dbReference>